<feature type="transmembrane region" description="Helical" evidence="1">
    <location>
        <begin position="67"/>
        <end position="85"/>
    </location>
</feature>
<dbReference type="EMBL" id="CP059732">
    <property type="protein sequence ID" value="QMW03735.1"/>
    <property type="molecule type" value="Genomic_DNA"/>
</dbReference>
<gene>
    <name evidence="2" type="ORF">H3H32_01905</name>
</gene>
<feature type="transmembrane region" description="Helical" evidence="1">
    <location>
        <begin position="91"/>
        <end position="110"/>
    </location>
</feature>
<feature type="transmembrane region" description="Helical" evidence="1">
    <location>
        <begin position="12"/>
        <end position="29"/>
    </location>
</feature>
<sequence>MQWLKGLNQTVYFLLELSMLGSFGYAGFHSSQNPYGKYLLAIGLPVVAATLWGIFAAPRSAHRLEPVYRSLFALTLFGISFFLLYRTGQPRLAIILGIIALLSVVTALVIKQ</sequence>
<proteinExistence type="predicted"/>
<accession>A0A7G5GXZ3</accession>
<evidence type="ECO:0000313" key="3">
    <source>
        <dbReference type="Proteomes" id="UP000515369"/>
    </source>
</evidence>
<dbReference type="KEGG" id="sfol:H3H32_01905"/>
<organism evidence="2 3">
    <name type="scientific">Spirosoma foliorum</name>
    <dbReference type="NCBI Taxonomy" id="2710596"/>
    <lineage>
        <taxon>Bacteria</taxon>
        <taxon>Pseudomonadati</taxon>
        <taxon>Bacteroidota</taxon>
        <taxon>Cytophagia</taxon>
        <taxon>Cytophagales</taxon>
        <taxon>Cytophagaceae</taxon>
        <taxon>Spirosoma</taxon>
    </lineage>
</organism>
<keyword evidence="1" id="KW-0812">Transmembrane</keyword>
<dbReference type="Proteomes" id="UP000515369">
    <property type="component" value="Chromosome"/>
</dbReference>
<evidence type="ECO:0000256" key="1">
    <source>
        <dbReference type="SAM" id="Phobius"/>
    </source>
</evidence>
<feature type="transmembrane region" description="Helical" evidence="1">
    <location>
        <begin position="35"/>
        <end position="55"/>
    </location>
</feature>
<dbReference type="InterPro" id="IPR021214">
    <property type="entry name" value="DUF2568"/>
</dbReference>
<dbReference type="AlphaFoldDB" id="A0A7G5GXZ3"/>
<reference evidence="2 3" key="1">
    <citation type="submission" date="2020-07" db="EMBL/GenBank/DDBJ databases">
        <title>Spirosoma foliorum sp. nov., isolated from the leaves on the Nejang mountain Korea, Republic of.</title>
        <authorList>
            <person name="Ho H."/>
            <person name="Lee Y.-J."/>
            <person name="Nurcahyanto D.-A."/>
            <person name="Kim S.-G."/>
        </authorList>
    </citation>
    <scope>NUCLEOTIDE SEQUENCE [LARGE SCALE GENOMIC DNA]</scope>
    <source>
        <strain evidence="2 3">PL0136</strain>
    </source>
</reference>
<keyword evidence="3" id="KW-1185">Reference proteome</keyword>
<dbReference type="Pfam" id="PF10823">
    <property type="entry name" value="DUF2568"/>
    <property type="match status" value="1"/>
</dbReference>
<keyword evidence="1" id="KW-0472">Membrane</keyword>
<keyword evidence="1" id="KW-1133">Transmembrane helix</keyword>
<evidence type="ECO:0000313" key="2">
    <source>
        <dbReference type="EMBL" id="QMW03735.1"/>
    </source>
</evidence>
<name>A0A7G5GXZ3_9BACT</name>
<dbReference type="RefSeq" id="WP_182460992.1">
    <property type="nucleotide sequence ID" value="NZ_CP059732.1"/>
</dbReference>
<protein>
    <submittedName>
        <fullName evidence="2">YrdB family protein</fullName>
    </submittedName>
</protein>